<evidence type="ECO:0008006" key="3">
    <source>
        <dbReference type="Google" id="ProtNLM"/>
    </source>
</evidence>
<dbReference type="EMBL" id="CACVKT020007053">
    <property type="protein sequence ID" value="CAC5405058.1"/>
    <property type="molecule type" value="Genomic_DNA"/>
</dbReference>
<protein>
    <recommendedName>
        <fullName evidence="3">Reverse transcriptase domain-containing protein</fullName>
    </recommendedName>
</protein>
<keyword evidence="2" id="KW-1185">Reference proteome</keyword>
<reference evidence="1 2" key="1">
    <citation type="submission" date="2020-06" db="EMBL/GenBank/DDBJ databases">
        <authorList>
            <person name="Li R."/>
            <person name="Bekaert M."/>
        </authorList>
    </citation>
    <scope>NUCLEOTIDE SEQUENCE [LARGE SCALE GENOMIC DNA]</scope>
    <source>
        <strain evidence="2">wild</strain>
    </source>
</reference>
<name>A0A6J8D8L4_MYTCO</name>
<evidence type="ECO:0000313" key="1">
    <source>
        <dbReference type="EMBL" id="CAC5405058.1"/>
    </source>
</evidence>
<dbReference type="Proteomes" id="UP000507470">
    <property type="component" value="Unassembled WGS sequence"/>
</dbReference>
<organism evidence="1 2">
    <name type="scientific">Mytilus coruscus</name>
    <name type="common">Sea mussel</name>
    <dbReference type="NCBI Taxonomy" id="42192"/>
    <lineage>
        <taxon>Eukaryota</taxon>
        <taxon>Metazoa</taxon>
        <taxon>Spiralia</taxon>
        <taxon>Lophotrochozoa</taxon>
        <taxon>Mollusca</taxon>
        <taxon>Bivalvia</taxon>
        <taxon>Autobranchia</taxon>
        <taxon>Pteriomorphia</taxon>
        <taxon>Mytilida</taxon>
        <taxon>Mytiloidea</taxon>
        <taxon>Mytilidae</taxon>
        <taxon>Mytilinae</taxon>
        <taxon>Mytilus</taxon>
    </lineage>
</organism>
<sequence length="222" mass="25650">MKAVDIKSMTTKNPNDFWEKIRNLGPINSKSIPVEIVDEMGNIAKDEQVVLDKCRIDFENLYNGSNSDEFDDKYYDRVKSHKYQFETNLEDPLFVPNEYLNRNITFEIDNIVMHAKSKSASGLDEIPYSVLKFPIAIETLLQLFQLILDTSLIPSIRRKAVICPILTDTSSDARLPMNYRGVSLLSCISKLYSAFINKRITYYLENQDILETIDLVRTTFTR</sequence>
<dbReference type="AlphaFoldDB" id="A0A6J8D8L4"/>
<dbReference type="PANTHER" id="PTHR19446">
    <property type="entry name" value="REVERSE TRANSCRIPTASES"/>
    <property type="match status" value="1"/>
</dbReference>
<proteinExistence type="predicted"/>
<dbReference type="OrthoDB" id="6118957at2759"/>
<accession>A0A6J8D8L4</accession>
<gene>
    <name evidence="1" type="ORF">MCOR_38782</name>
</gene>
<evidence type="ECO:0000313" key="2">
    <source>
        <dbReference type="Proteomes" id="UP000507470"/>
    </source>
</evidence>